<reference evidence="1 2" key="1">
    <citation type="submission" date="2020-04" db="EMBL/GenBank/DDBJ databases">
        <title>Metagenomic profiling of ammonia- and methane-oxidizing microorganisms in a Dutch drinking water treatment plant.</title>
        <authorList>
            <person name="Poghosyan L."/>
            <person name="Leucker S."/>
        </authorList>
    </citation>
    <scope>NUCLEOTIDE SEQUENCE [LARGE SCALE GENOMIC DNA]</scope>
    <source>
        <strain evidence="1">S-RSF-IL-03</strain>
    </source>
</reference>
<proteinExistence type="predicted"/>
<comment type="caution">
    <text evidence="1">The sequence shown here is derived from an EMBL/GenBank/DDBJ whole genome shotgun (WGS) entry which is preliminary data.</text>
</comment>
<dbReference type="Proteomes" id="UP000580839">
    <property type="component" value="Unassembled WGS sequence"/>
</dbReference>
<dbReference type="EMBL" id="JABFRW010000120">
    <property type="protein sequence ID" value="NOT34440.1"/>
    <property type="molecule type" value="Genomic_DNA"/>
</dbReference>
<sequence>MKPDLLEKIKSRGYWRIHFQPLVHAEKLTTIDRCREIVEQSALELRGWEYPAILNGASDVGRERTQQYFELSNDWENHIEFWRMYKTGQFLHYLALREDWLADDQLASMRERGIAPMARLGVVGSVYTATEIYAFLARLTRAGLYDEGVSVGVTLYGTKDRALLIDDPGRVGFSYERKTSAEKLEWNRVHSKEEVLQQSTELSRDLIREWFDVFGWQAAPELIAKDQERLLTRRL</sequence>
<evidence type="ECO:0000313" key="1">
    <source>
        <dbReference type="EMBL" id="NOT34440.1"/>
    </source>
</evidence>
<accession>A0A849SST3</accession>
<organism evidence="1 2">
    <name type="scientific">Eiseniibacteriota bacterium</name>
    <dbReference type="NCBI Taxonomy" id="2212470"/>
    <lineage>
        <taxon>Bacteria</taxon>
        <taxon>Candidatus Eiseniibacteriota</taxon>
    </lineage>
</organism>
<name>A0A849SST3_UNCEI</name>
<dbReference type="AlphaFoldDB" id="A0A849SST3"/>
<gene>
    <name evidence="1" type="ORF">HOP12_09750</name>
</gene>
<protein>
    <submittedName>
        <fullName evidence="1">Uncharacterized protein</fullName>
    </submittedName>
</protein>
<evidence type="ECO:0000313" key="2">
    <source>
        <dbReference type="Proteomes" id="UP000580839"/>
    </source>
</evidence>